<evidence type="ECO:0000313" key="2">
    <source>
        <dbReference type="Proteomes" id="UP000619260"/>
    </source>
</evidence>
<evidence type="ECO:0000313" key="1">
    <source>
        <dbReference type="EMBL" id="GIJ50026.1"/>
    </source>
</evidence>
<reference evidence="1" key="1">
    <citation type="submission" date="2021-01" db="EMBL/GenBank/DDBJ databases">
        <title>Whole genome shotgun sequence of Virgisporangium aliadipatigenens NBRC 105644.</title>
        <authorList>
            <person name="Komaki H."/>
            <person name="Tamura T."/>
        </authorList>
    </citation>
    <scope>NUCLEOTIDE SEQUENCE</scope>
    <source>
        <strain evidence="1">NBRC 105644</strain>
    </source>
</reference>
<dbReference type="EMBL" id="BOPF01000032">
    <property type="protein sequence ID" value="GIJ50026.1"/>
    <property type="molecule type" value="Genomic_DNA"/>
</dbReference>
<dbReference type="RefSeq" id="WP_203903473.1">
    <property type="nucleotide sequence ID" value="NZ_BOPF01000032.1"/>
</dbReference>
<gene>
    <name evidence="1" type="ORF">Val02_69120</name>
</gene>
<accession>A0A8J3YRB9</accession>
<keyword evidence="2" id="KW-1185">Reference proteome</keyword>
<protein>
    <recommendedName>
        <fullName evidence="3">Major capsid protein</fullName>
    </recommendedName>
</protein>
<organism evidence="1 2">
    <name type="scientific">Virgisporangium aliadipatigenens</name>
    <dbReference type="NCBI Taxonomy" id="741659"/>
    <lineage>
        <taxon>Bacteria</taxon>
        <taxon>Bacillati</taxon>
        <taxon>Actinomycetota</taxon>
        <taxon>Actinomycetes</taxon>
        <taxon>Micromonosporales</taxon>
        <taxon>Micromonosporaceae</taxon>
        <taxon>Virgisporangium</taxon>
    </lineage>
</organism>
<evidence type="ECO:0008006" key="3">
    <source>
        <dbReference type="Google" id="ProtNLM"/>
    </source>
</evidence>
<name>A0A8J3YRB9_9ACTN</name>
<dbReference type="Proteomes" id="UP000619260">
    <property type="component" value="Unassembled WGS sequence"/>
</dbReference>
<comment type="caution">
    <text evidence="1">The sequence shown here is derived from an EMBL/GenBank/DDBJ whole genome shotgun (WGS) entry which is preliminary data.</text>
</comment>
<proteinExistence type="predicted"/>
<sequence>MPHQFLKPTVIARTALGLLEREIVLPALVWRDAVADFAGALDDTVTLRVPARLKARRVALRDHSNPIVTDELKETAVPVKLDTHVYSAVGVTDEELTLDISDFGAQVLMPQVRAIAEDMEDQLAATMAAATYATTLALDLTKPEDTLVDARMALNKANVPLGDRFAVVGADMEAVFLKSEVLKKADSSGSDSALREAEIGRVRSFPTYVANALPPKAGYVFHRSAFVLALRAPVVPDGATFGRSESYAGMAMRWLRDYDAAYLRDRSVVSSFSGTKAVVDGPLAVPSGSPAGTPAVPTFVRAVKLTMS</sequence>
<dbReference type="AlphaFoldDB" id="A0A8J3YRB9"/>
<dbReference type="Pfam" id="PF25209">
    <property type="entry name" value="Phage_capsid_4"/>
    <property type="match status" value="1"/>
</dbReference>